<dbReference type="Gene3D" id="3.40.50.1000">
    <property type="entry name" value="HAD superfamily/HAD-like"/>
    <property type="match status" value="1"/>
</dbReference>
<dbReference type="RefSeq" id="WP_070089913.1">
    <property type="nucleotide sequence ID" value="NZ_CABMJS010000025.1"/>
</dbReference>
<dbReference type="EMBL" id="DYXE01000067">
    <property type="protein sequence ID" value="HJH50104.1"/>
    <property type="molecule type" value="Genomic_DNA"/>
</dbReference>
<dbReference type="SFLD" id="SFLDS00003">
    <property type="entry name" value="Haloacid_Dehalogenase"/>
    <property type="match status" value="1"/>
</dbReference>
<dbReference type="OrthoDB" id="9809962at2"/>
<proteinExistence type="predicted"/>
<name>A0A9D3AJ84_9FIRM</name>
<dbReference type="InterPro" id="IPR036412">
    <property type="entry name" value="HAD-like_sf"/>
</dbReference>
<dbReference type="PRINTS" id="PR00413">
    <property type="entry name" value="HADHALOGNASE"/>
</dbReference>
<organism evidence="2 3">
    <name type="scientific">Merdimonas faecis</name>
    <dbReference type="NCBI Taxonomy" id="1653435"/>
    <lineage>
        <taxon>Bacteria</taxon>
        <taxon>Bacillati</taxon>
        <taxon>Bacillota</taxon>
        <taxon>Clostridia</taxon>
        <taxon>Lachnospirales</taxon>
        <taxon>Lachnospiraceae</taxon>
        <taxon>Merdimonas</taxon>
    </lineage>
</organism>
<dbReference type="PANTHER" id="PTHR43316:SF3">
    <property type="entry name" value="HALOACID DEHALOGENASE, TYPE II (AFU_ORTHOLOGUE AFUA_2G07750)-RELATED"/>
    <property type="match status" value="1"/>
</dbReference>
<evidence type="ECO:0000313" key="3">
    <source>
        <dbReference type="Proteomes" id="UP000813420"/>
    </source>
</evidence>
<dbReference type="InterPro" id="IPR023214">
    <property type="entry name" value="HAD_sf"/>
</dbReference>
<evidence type="ECO:0000313" key="2">
    <source>
        <dbReference type="EMBL" id="HJH50104.1"/>
    </source>
</evidence>
<dbReference type="PANTHER" id="PTHR43316">
    <property type="entry name" value="HYDROLASE, HALOACID DELAHOGENASE-RELATED"/>
    <property type="match status" value="1"/>
</dbReference>
<gene>
    <name evidence="2" type="ORF">K8V39_07560</name>
</gene>
<comment type="caution">
    <text evidence="2">The sequence shown here is derived from an EMBL/GenBank/DDBJ whole genome shotgun (WGS) entry which is preliminary data.</text>
</comment>
<dbReference type="GO" id="GO:0016787">
    <property type="term" value="F:hydrolase activity"/>
    <property type="evidence" value="ECO:0007669"/>
    <property type="project" value="UniProtKB-KW"/>
</dbReference>
<evidence type="ECO:0000256" key="1">
    <source>
        <dbReference type="ARBA" id="ARBA00022801"/>
    </source>
</evidence>
<reference evidence="2" key="2">
    <citation type="submission" date="2021-09" db="EMBL/GenBank/DDBJ databases">
        <authorList>
            <person name="Gilroy R."/>
        </authorList>
    </citation>
    <scope>NUCLEOTIDE SEQUENCE</scope>
    <source>
        <strain evidence="2">USAMLcec4-12693</strain>
    </source>
</reference>
<accession>A0A9D3AJ84</accession>
<dbReference type="SUPFAM" id="SSF56784">
    <property type="entry name" value="HAD-like"/>
    <property type="match status" value="1"/>
</dbReference>
<protein>
    <submittedName>
        <fullName evidence="2">HAD family hydrolase</fullName>
    </submittedName>
</protein>
<reference evidence="2" key="1">
    <citation type="journal article" date="2021" name="PeerJ">
        <title>Extensive microbial diversity within the chicken gut microbiome revealed by metagenomics and culture.</title>
        <authorList>
            <person name="Gilroy R."/>
            <person name="Ravi A."/>
            <person name="Getino M."/>
            <person name="Pursley I."/>
            <person name="Horton D.L."/>
            <person name="Alikhan N.F."/>
            <person name="Baker D."/>
            <person name="Gharbi K."/>
            <person name="Hall N."/>
            <person name="Watson M."/>
            <person name="Adriaenssens E.M."/>
            <person name="Foster-Nyarko E."/>
            <person name="Jarju S."/>
            <person name="Secka A."/>
            <person name="Antonio M."/>
            <person name="Oren A."/>
            <person name="Chaudhuri R.R."/>
            <person name="La Ragione R."/>
            <person name="Hildebrand F."/>
            <person name="Pallen M.J."/>
        </authorList>
    </citation>
    <scope>NUCLEOTIDE SEQUENCE</scope>
    <source>
        <strain evidence="2">USAMLcec4-12693</strain>
    </source>
</reference>
<dbReference type="SFLD" id="SFLDG01129">
    <property type="entry name" value="C1.5:_HAD__Beta-PGM__Phosphata"/>
    <property type="match status" value="1"/>
</dbReference>
<dbReference type="InterPro" id="IPR051540">
    <property type="entry name" value="S-2-haloacid_dehalogenase"/>
</dbReference>
<dbReference type="Pfam" id="PF00702">
    <property type="entry name" value="Hydrolase"/>
    <property type="match status" value="1"/>
</dbReference>
<dbReference type="AlphaFoldDB" id="A0A9D3AJ84"/>
<dbReference type="Proteomes" id="UP000813420">
    <property type="component" value="Unassembled WGS sequence"/>
</dbReference>
<sequence length="234" mass="26824">MEHFLFDLDGTLLPMDQEVFVKFYMPMLAARFKDRGVPQEKLIGAVWNGVGSMVMNDGSRTNEDAFWDCFSRELSIERADVEDEVLDFYGNEFNRAIQSTRPDPAADRIIKYLKGKGKKIYLATNPIFPRCATLNRIRWAGLSAEDFEEITTYETCRYSKPNVGYYQEILDRQGLKAEECLMIGNDKREDLAAGKLGIRTYLVTECLEHAAEPGSPDYEGKNLEQLYEDLKELV</sequence>
<keyword evidence="1 2" id="KW-0378">Hydrolase</keyword>
<dbReference type="InterPro" id="IPR006439">
    <property type="entry name" value="HAD-SF_hydro_IA"/>
</dbReference>